<feature type="region of interest" description="Disordered" evidence="2">
    <location>
        <begin position="970"/>
        <end position="1031"/>
    </location>
</feature>
<evidence type="ECO:0000256" key="2">
    <source>
        <dbReference type="SAM" id="MobiDB-lite"/>
    </source>
</evidence>
<dbReference type="Proteomes" id="UP000246464">
    <property type="component" value="Chromosome 22"/>
</dbReference>
<evidence type="ECO:0000256" key="1">
    <source>
        <dbReference type="SAM" id="Coils"/>
    </source>
</evidence>
<feature type="coiled-coil region" evidence="1">
    <location>
        <begin position="144"/>
        <end position="260"/>
    </location>
</feature>
<feature type="compositionally biased region" description="Basic and acidic residues" evidence="2">
    <location>
        <begin position="974"/>
        <end position="983"/>
    </location>
</feature>
<evidence type="ECO:0000313" key="4">
    <source>
        <dbReference type="Proteomes" id="UP000246464"/>
    </source>
</evidence>
<accession>A0A2U9CZA2</accession>
<dbReference type="AlphaFoldDB" id="A0A2U9CZA2"/>
<sequence length="1031" mass="121779">MEGSTSKTVPKLERPRNRDAWLENQELQEEMRKLKHWLGLERDWRIQLLKELGYKAKCSTEEERKNLSPQVFEDLQVALENNMALLEEQKPLRASYQEMSGKYDTDTVKQQDDDLQCELKKETESNADTLSPDQLLMAEKDDCCQKMAEELQVQKEKNMVLQEELDTLRASYHELRKKYEDDLNTVRRQADDLQCELEKKIESHTQILSQDHLLMQNLMAEQDDCCQKTAEELQVQKEKNMVLQEELETLRASYQEISEKYETYFSTARQQTDDRQCEHENEIESHANTLSQDQLLMQNLRDEQEDCCQKMAEEPQVQNEKNMALQEELERLRASYQELSQRYETDVNTVRQQADNSQCEHGKEIESHTDMVAQDQLLMQKEKNMVLQEVLETLRASYQELSQRYETNLSTVMQKAENIQHDIEKDIESHTDMVTQEQLLMQKEKNMVLQEELEKLSASYQELSQRYETDLSTVMQKADDFQRELEKEIESHTDMVTQDQFLMQKEKNMVLQEELDTVSASYQELRQRFETDLSTVMQRADDFERQLEKEIESNRDMVSQDQLLLQNEKNMVLQELETVRASYQELSQRYETDITTVMQKADDFQLQLKEEIKSHTDMVPQDQLLMQSEKNMVLQEELNTVRASYQELSQRYETDITTVMQKADDFQLQLEKEIESHTDMVSQDQLLMLSEKNMVLQEELDTVRASYQELSQKYETDISSVMKKADDFQLQLEKEIESHTGMVSQDQHLMQREKNMVLQEELDTVRASYQELSQRYETDLTTIMQKSDDFQLQLEKEIESHIDMVSQDQHLMQREKNMVLQEELDTVRASYQELSQRYETDLSTVMQKADDFQREIKKEIQSHTDMVSQDQLLMQREKNMVLQKELETVTASYKELSQRYETDVVTVSKQAGNIEKENDYHADMVRHLRAEKDALGEKMVKKMTLLQKNAAEQEMLLRKELEELKSQLTTTVKAQRDKNHPPRVELTSEVPDKTPIKTKKASPCKRVQKCFTLRKPQSRKMSKDPAPNTSK</sequence>
<keyword evidence="1" id="KW-0175">Coiled coil</keyword>
<feature type="compositionally biased region" description="Basic residues" evidence="2">
    <location>
        <begin position="996"/>
        <end position="1008"/>
    </location>
</feature>
<reference evidence="3 4" key="1">
    <citation type="submission" date="2017-12" db="EMBL/GenBank/DDBJ databases">
        <title>Integrating genomic resources of turbot (Scophthalmus maximus) in depth evaluation of genetic and physical mapping variation across individuals.</title>
        <authorList>
            <person name="Martinez P."/>
        </authorList>
    </citation>
    <scope>NUCLEOTIDE SEQUENCE [LARGE SCALE GENOMIC DNA]</scope>
</reference>
<gene>
    <name evidence="3" type="ORF">SMAX5B_015533</name>
</gene>
<dbReference type="EMBL" id="CP026264">
    <property type="protein sequence ID" value="AWP21453.1"/>
    <property type="molecule type" value="Genomic_DNA"/>
</dbReference>
<feature type="coiled-coil region" evidence="1">
    <location>
        <begin position="439"/>
        <end position="466"/>
    </location>
</feature>
<name>A0A2U9CZA2_SCOMX</name>
<organism evidence="3 4">
    <name type="scientific">Scophthalmus maximus</name>
    <name type="common">Turbot</name>
    <name type="synonym">Psetta maxima</name>
    <dbReference type="NCBI Taxonomy" id="52904"/>
    <lineage>
        <taxon>Eukaryota</taxon>
        <taxon>Metazoa</taxon>
        <taxon>Chordata</taxon>
        <taxon>Craniata</taxon>
        <taxon>Vertebrata</taxon>
        <taxon>Euteleostomi</taxon>
        <taxon>Actinopterygii</taxon>
        <taxon>Neopterygii</taxon>
        <taxon>Teleostei</taxon>
        <taxon>Neoteleostei</taxon>
        <taxon>Acanthomorphata</taxon>
        <taxon>Carangaria</taxon>
        <taxon>Pleuronectiformes</taxon>
        <taxon>Pleuronectoidei</taxon>
        <taxon>Scophthalmidae</taxon>
        <taxon>Scophthalmus</taxon>
    </lineage>
</organism>
<dbReference type="Gene3D" id="6.10.250.2200">
    <property type="match status" value="5"/>
</dbReference>
<protein>
    <submittedName>
        <fullName evidence="3">Uncharacterized protein</fullName>
    </submittedName>
</protein>
<keyword evidence="4" id="KW-1185">Reference proteome</keyword>
<proteinExistence type="predicted"/>
<evidence type="ECO:0000313" key="3">
    <source>
        <dbReference type="EMBL" id="AWP21453.1"/>
    </source>
</evidence>